<dbReference type="PANTHER" id="PTHR22946">
    <property type="entry name" value="DIENELACTONE HYDROLASE DOMAIN-CONTAINING PROTEIN-RELATED"/>
    <property type="match status" value="1"/>
</dbReference>
<feature type="chain" id="PRO_5038464432" evidence="4">
    <location>
        <begin position="38"/>
        <end position="303"/>
    </location>
</feature>
<reference evidence="7" key="1">
    <citation type="submission" date="2015-03" db="EMBL/GenBank/DDBJ databases">
        <title>Luteipulveratus halotolerans sp. nov., a novel actinobacterium (Dermacoccaceae) from Sarawak, Malaysia.</title>
        <authorList>
            <person name="Juboi H."/>
            <person name="Basik A."/>
            <person name="Shamsul S.S."/>
            <person name="Arnold P."/>
            <person name="Schmitt E.K."/>
            <person name="Sanglier J.-J."/>
            <person name="Yeo T."/>
        </authorList>
    </citation>
    <scope>NUCLEOTIDE SEQUENCE [LARGE SCALE GENOMIC DNA]</scope>
    <source>
        <strain evidence="7">C296001</strain>
    </source>
</reference>
<dbReference type="PANTHER" id="PTHR22946:SF9">
    <property type="entry name" value="POLYKETIDE TRANSFERASE AF380"/>
    <property type="match status" value="1"/>
</dbReference>
<dbReference type="SUPFAM" id="SSF53474">
    <property type="entry name" value="alpha/beta-Hydrolases"/>
    <property type="match status" value="1"/>
</dbReference>
<gene>
    <name evidence="6" type="ORF">VV01_18205</name>
</gene>
<comment type="similarity">
    <text evidence="1">Belongs to the AB hydrolase superfamily.</text>
</comment>
<feature type="domain" description="PET hydrolase/cutinase-like" evidence="5">
    <location>
        <begin position="63"/>
        <end position="302"/>
    </location>
</feature>
<dbReference type="InterPro" id="IPR050261">
    <property type="entry name" value="FrsA_esterase"/>
</dbReference>
<protein>
    <submittedName>
        <fullName evidence="6">Lipase</fullName>
    </submittedName>
</protein>
<name>A0A0L6CLF9_9MICO</name>
<evidence type="ECO:0000256" key="1">
    <source>
        <dbReference type="ARBA" id="ARBA00008645"/>
    </source>
</evidence>
<feature type="region of interest" description="Disordered" evidence="3">
    <location>
        <begin position="41"/>
        <end position="64"/>
    </location>
</feature>
<dbReference type="STRING" id="1631356.VV01_18205"/>
<evidence type="ECO:0000256" key="4">
    <source>
        <dbReference type="SAM" id="SignalP"/>
    </source>
</evidence>
<keyword evidence="7" id="KW-1185">Reference proteome</keyword>
<sequence>MPQGVSVQSSLMRAPRGVVAALALAAAVGLTAPAASAHAPADRATGAPAAAAKPRATAGEDLTRNGPFVYTSTTVADASTPGFGAATIYYPTAAGTYGGVAISPGFLETQSAVKWFGPRLASYGFVVIVIDTNSTMDDPDSRGTQLLASLDYLTGSSAVKGKVDASRLAVMGHSMGGGGSLAAAKARPSLKAAIPLTPWHTDKTWPEVTTPTLIVGAENDTIAPVADHAEPFYASLPASSAHAYLELNNVDHSATNSDNPATSVQSVAWLKRFVNGDTAYSSYLCPGPAPSSTVQEYRSSCPF</sequence>
<evidence type="ECO:0000313" key="7">
    <source>
        <dbReference type="Proteomes" id="UP000037397"/>
    </source>
</evidence>
<dbReference type="EMBL" id="LAIR01000002">
    <property type="protein sequence ID" value="KNX38636.1"/>
    <property type="molecule type" value="Genomic_DNA"/>
</dbReference>
<organism evidence="6 7">
    <name type="scientific">Luteipulveratus halotolerans</name>
    <dbReference type="NCBI Taxonomy" id="1631356"/>
    <lineage>
        <taxon>Bacteria</taxon>
        <taxon>Bacillati</taxon>
        <taxon>Actinomycetota</taxon>
        <taxon>Actinomycetes</taxon>
        <taxon>Micrococcales</taxon>
        <taxon>Dermacoccaceae</taxon>
        <taxon>Luteipulveratus</taxon>
    </lineage>
</organism>
<evidence type="ECO:0000256" key="3">
    <source>
        <dbReference type="SAM" id="MobiDB-lite"/>
    </source>
</evidence>
<keyword evidence="4" id="KW-0732">Signal</keyword>
<dbReference type="InterPro" id="IPR029058">
    <property type="entry name" value="AB_hydrolase_fold"/>
</dbReference>
<evidence type="ECO:0000259" key="5">
    <source>
        <dbReference type="Pfam" id="PF12740"/>
    </source>
</evidence>
<evidence type="ECO:0000313" key="6">
    <source>
        <dbReference type="EMBL" id="KNX38636.1"/>
    </source>
</evidence>
<feature type="compositionally biased region" description="Low complexity" evidence="3">
    <location>
        <begin position="41"/>
        <end position="59"/>
    </location>
</feature>
<feature type="signal peptide" evidence="4">
    <location>
        <begin position="1"/>
        <end position="37"/>
    </location>
</feature>
<dbReference type="AlphaFoldDB" id="A0A0L6CLF9"/>
<keyword evidence="2" id="KW-0378">Hydrolase</keyword>
<dbReference type="GO" id="GO:0052689">
    <property type="term" value="F:carboxylic ester hydrolase activity"/>
    <property type="evidence" value="ECO:0007669"/>
    <property type="project" value="UniProtKB-ARBA"/>
</dbReference>
<comment type="caution">
    <text evidence="6">The sequence shown here is derived from an EMBL/GenBank/DDBJ whole genome shotgun (WGS) entry which is preliminary data.</text>
</comment>
<dbReference type="InterPro" id="IPR041127">
    <property type="entry name" value="PET_hydrolase/cutinase-like"/>
</dbReference>
<accession>A0A0L6CLF9</accession>
<evidence type="ECO:0000256" key="2">
    <source>
        <dbReference type="ARBA" id="ARBA00022801"/>
    </source>
</evidence>
<dbReference type="Proteomes" id="UP000037397">
    <property type="component" value="Unassembled WGS sequence"/>
</dbReference>
<proteinExistence type="inferred from homology"/>
<dbReference type="Gene3D" id="3.40.50.1820">
    <property type="entry name" value="alpha/beta hydrolase"/>
    <property type="match status" value="1"/>
</dbReference>
<dbReference type="Pfam" id="PF12740">
    <property type="entry name" value="PETase"/>
    <property type="match status" value="1"/>
</dbReference>